<feature type="domain" description="HTH gntR-type" evidence="4">
    <location>
        <begin position="8"/>
        <end position="76"/>
    </location>
</feature>
<dbReference type="SMART" id="SM00866">
    <property type="entry name" value="UTRA"/>
    <property type="match status" value="1"/>
</dbReference>
<dbReference type="SUPFAM" id="SSF46785">
    <property type="entry name" value="Winged helix' DNA-binding domain"/>
    <property type="match status" value="1"/>
</dbReference>
<dbReference type="Gene3D" id="3.40.1410.10">
    <property type="entry name" value="Chorismate lyase-like"/>
    <property type="match status" value="1"/>
</dbReference>
<dbReference type="PANTHER" id="PTHR44846">
    <property type="entry name" value="MANNOSYL-D-GLYCERATE TRANSPORT/METABOLISM SYSTEM REPRESSOR MNGR-RELATED"/>
    <property type="match status" value="1"/>
</dbReference>
<dbReference type="GO" id="GO:0045892">
    <property type="term" value="P:negative regulation of DNA-templated transcription"/>
    <property type="evidence" value="ECO:0007669"/>
    <property type="project" value="TreeGrafter"/>
</dbReference>
<accession>A0A381J4E7</accession>
<keyword evidence="2" id="KW-0238">DNA-binding</keyword>
<reference evidence="5 6" key="1">
    <citation type="submission" date="2018-06" db="EMBL/GenBank/DDBJ databases">
        <authorList>
            <consortium name="Pathogen Informatics"/>
            <person name="Doyle S."/>
        </authorList>
    </citation>
    <scope>NUCLEOTIDE SEQUENCE [LARGE SCALE GENOMIC DNA]</scope>
    <source>
        <strain evidence="5 6">NCTC9836</strain>
    </source>
</reference>
<keyword evidence="3" id="KW-0804">Transcription</keyword>
<dbReference type="PANTHER" id="PTHR44846:SF1">
    <property type="entry name" value="MANNOSYL-D-GLYCERATE TRANSPORT_METABOLISM SYSTEM REPRESSOR MNGR-RELATED"/>
    <property type="match status" value="1"/>
</dbReference>
<dbReference type="Pfam" id="PF00392">
    <property type="entry name" value="GntR"/>
    <property type="match status" value="1"/>
</dbReference>
<dbReference type="PROSITE" id="PS50949">
    <property type="entry name" value="HTH_GNTR"/>
    <property type="match status" value="1"/>
</dbReference>
<organism evidence="5 6">
    <name type="scientific">Clostridium putrefaciens</name>
    <dbReference type="NCBI Taxonomy" id="99675"/>
    <lineage>
        <taxon>Bacteria</taxon>
        <taxon>Bacillati</taxon>
        <taxon>Bacillota</taxon>
        <taxon>Clostridia</taxon>
        <taxon>Eubacteriales</taxon>
        <taxon>Clostridiaceae</taxon>
        <taxon>Clostridium</taxon>
    </lineage>
</organism>
<dbReference type="Gene3D" id="1.10.10.10">
    <property type="entry name" value="Winged helix-like DNA-binding domain superfamily/Winged helix DNA-binding domain"/>
    <property type="match status" value="1"/>
</dbReference>
<evidence type="ECO:0000256" key="3">
    <source>
        <dbReference type="ARBA" id="ARBA00023163"/>
    </source>
</evidence>
<dbReference type="Pfam" id="PF07702">
    <property type="entry name" value="UTRA"/>
    <property type="match status" value="1"/>
</dbReference>
<dbReference type="RefSeq" id="WP_115640023.1">
    <property type="nucleotide sequence ID" value="NZ_UFWZ01000001.1"/>
</dbReference>
<dbReference type="InterPro" id="IPR000524">
    <property type="entry name" value="Tscrpt_reg_HTH_GntR"/>
</dbReference>
<dbReference type="InterPro" id="IPR028978">
    <property type="entry name" value="Chorismate_lyase_/UTRA_dom_sf"/>
</dbReference>
<dbReference type="EMBL" id="UFWZ01000001">
    <property type="protein sequence ID" value="SUY45078.1"/>
    <property type="molecule type" value="Genomic_DNA"/>
</dbReference>
<evidence type="ECO:0000259" key="4">
    <source>
        <dbReference type="PROSITE" id="PS50949"/>
    </source>
</evidence>
<dbReference type="Proteomes" id="UP000254664">
    <property type="component" value="Unassembled WGS sequence"/>
</dbReference>
<keyword evidence="6" id="KW-1185">Reference proteome</keyword>
<dbReference type="AlphaFoldDB" id="A0A381J4E7"/>
<dbReference type="SMART" id="SM00345">
    <property type="entry name" value="HTH_GNTR"/>
    <property type="match status" value="1"/>
</dbReference>
<dbReference type="GO" id="GO:0003700">
    <property type="term" value="F:DNA-binding transcription factor activity"/>
    <property type="evidence" value="ECO:0007669"/>
    <property type="project" value="InterPro"/>
</dbReference>
<evidence type="ECO:0000256" key="2">
    <source>
        <dbReference type="ARBA" id="ARBA00023125"/>
    </source>
</evidence>
<dbReference type="InterPro" id="IPR036388">
    <property type="entry name" value="WH-like_DNA-bd_sf"/>
</dbReference>
<gene>
    <name evidence="5" type="primary">yvoA_1</name>
    <name evidence="5" type="ORF">NCTC9836_00141</name>
</gene>
<dbReference type="OrthoDB" id="457376at2"/>
<proteinExistence type="predicted"/>
<sequence>MIDKNSTIPRYVQLEDYIKNQINTNMYPPGSSLPTEREFTELFGVSRMTVRQAISNLVNEGILYKIRGKGALVSKKIIEKEFEIQGFSEDMISRGLVPGSDVIEFKKIIPEDDISKRLKLNQGEEVYFLNRLRLADNEPMAIEYCYIPVKFFPGLIKYNMVQCSLYDLLKSEYNLQIGYIKQKFKAIGMNKKEAELLTGKSKAFGLLSIRVLFDEDDRPVECTKTIYHPDRYTFNMTLFNKNHN</sequence>
<dbReference type="InterPro" id="IPR011663">
    <property type="entry name" value="UTRA"/>
</dbReference>
<dbReference type="InterPro" id="IPR050679">
    <property type="entry name" value="Bact_HTH_transcr_reg"/>
</dbReference>
<dbReference type="PRINTS" id="PR00035">
    <property type="entry name" value="HTHGNTR"/>
</dbReference>
<dbReference type="GO" id="GO:0003677">
    <property type="term" value="F:DNA binding"/>
    <property type="evidence" value="ECO:0007669"/>
    <property type="project" value="UniProtKB-KW"/>
</dbReference>
<evidence type="ECO:0000313" key="5">
    <source>
        <dbReference type="EMBL" id="SUY45078.1"/>
    </source>
</evidence>
<protein>
    <submittedName>
        <fullName evidence="5">Transcriptional regulator</fullName>
    </submittedName>
</protein>
<dbReference type="CDD" id="cd07377">
    <property type="entry name" value="WHTH_GntR"/>
    <property type="match status" value="1"/>
</dbReference>
<dbReference type="InterPro" id="IPR036390">
    <property type="entry name" value="WH_DNA-bd_sf"/>
</dbReference>
<dbReference type="FunFam" id="1.10.10.10:FF:000079">
    <property type="entry name" value="GntR family transcriptional regulator"/>
    <property type="match status" value="1"/>
</dbReference>
<evidence type="ECO:0000313" key="6">
    <source>
        <dbReference type="Proteomes" id="UP000254664"/>
    </source>
</evidence>
<keyword evidence="1" id="KW-0805">Transcription regulation</keyword>
<name>A0A381J4E7_9CLOT</name>
<dbReference type="SUPFAM" id="SSF64288">
    <property type="entry name" value="Chorismate lyase-like"/>
    <property type="match status" value="1"/>
</dbReference>
<evidence type="ECO:0000256" key="1">
    <source>
        <dbReference type="ARBA" id="ARBA00023015"/>
    </source>
</evidence>